<gene>
    <name evidence="1" type="ORF">D3Y57_19375</name>
</gene>
<keyword evidence="2" id="KW-1185">Reference proteome</keyword>
<organism evidence="1 2">
    <name type="scientific">Sphingomonas paeninsulae</name>
    <dbReference type="NCBI Taxonomy" id="2319844"/>
    <lineage>
        <taxon>Bacteria</taxon>
        <taxon>Pseudomonadati</taxon>
        <taxon>Pseudomonadota</taxon>
        <taxon>Alphaproteobacteria</taxon>
        <taxon>Sphingomonadales</taxon>
        <taxon>Sphingomonadaceae</taxon>
        <taxon>Sphingomonas</taxon>
    </lineage>
</organism>
<dbReference type="KEGG" id="spha:D3Y57_19375"/>
<evidence type="ECO:0000313" key="1">
    <source>
        <dbReference type="EMBL" id="AYJ87690.1"/>
    </source>
</evidence>
<dbReference type="EMBL" id="CP032829">
    <property type="protein sequence ID" value="AYJ87690.1"/>
    <property type="molecule type" value="Genomic_DNA"/>
</dbReference>
<protein>
    <submittedName>
        <fullName evidence="1">Uncharacterized protein</fullName>
    </submittedName>
</protein>
<reference evidence="1 2" key="1">
    <citation type="submission" date="2018-09" db="EMBL/GenBank/DDBJ databases">
        <title>Sphingomonas peninsula sp. nov., isolated from fildes peninsula, Antarctic soil.</title>
        <authorList>
            <person name="Yingchao G."/>
        </authorList>
    </citation>
    <scope>NUCLEOTIDE SEQUENCE [LARGE SCALE GENOMIC DNA]</scope>
    <source>
        <strain evidence="1 2">YZ-8</strain>
    </source>
</reference>
<dbReference type="AlphaFoldDB" id="A0A494TEI5"/>
<dbReference type="OrthoDB" id="7573508at2"/>
<proteinExistence type="predicted"/>
<dbReference type="Proteomes" id="UP000276254">
    <property type="component" value="Chromosome"/>
</dbReference>
<name>A0A494TEI5_SPHPE</name>
<accession>A0A494TEI5</accession>
<evidence type="ECO:0000313" key="2">
    <source>
        <dbReference type="Proteomes" id="UP000276254"/>
    </source>
</evidence>
<sequence>MVAVVLLTVAPVGAVPLNRNTLTVATQAPYFPVVCEPRHLSKSFVTFSGIHSAKRGELIVPPHDYATGLQPPDTREGGSDRIYDIAFLDVDRDGIILEVRGYSGDDLTNPKISRIASFAVGANMIQLRHIVITIKATSALGITYSVGVVPAMARVATQDISHGTEVIDANYCRRDGLDIVVPISTR</sequence>